<evidence type="ECO:0000256" key="9">
    <source>
        <dbReference type="ARBA" id="ARBA00048684"/>
    </source>
</evidence>
<gene>
    <name evidence="10" type="ORF">S01H1_16794</name>
</gene>
<keyword evidence="5" id="KW-0963">Cytoplasm</keyword>
<evidence type="ECO:0000256" key="6">
    <source>
        <dbReference type="ARBA" id="ARBA00022563"/>
    </source>
</evidence>
<reference evidence="10" key="1">
    <citation type="journal article" date="2014" name="Front. Microbiol.">
        <title>High frequency of phylogenetically diverse reductive dehalogenase-homologous genes in deep subseafloor sedimentary metagenomes.</title>
        <authorList>
            <person name="Kawai M."/>
            <person name="Futagami T."/>
            <person name="Toyoda A."/>
            <person name="Takaki Y."/>
            <person name="Nishi S."/>
            <person name="Hori S."/>
            <person name="Arai W."/>
            <person name="Tsubouchi T."/>
            <person name="Morono Y."/>
            <person name="Uchiyama I."/>
            <person name="Ito T."/>
            <person name="Fujiyama A."/>
            <person name="Inagaki F."/>
            <person name="Takami H."/>
        </authorList>
    </citation>
    <scope>NUCLEOTIDE SEQUENCE</scope>
    <source>
        <strain evidence="10">Expedition CK06-06</strain>
    </source>
</reference>
<protein>
    <recommendedName>
        <fullName evidence="4">Methenyltetrahydromethanopterin cyclohydrolase</fullName>
        <ecNumber evidence="3">3.5.4.27</ecNumber>
    </recommendedName>
    <alternativeName>
        <fullName evidence="8">Methenyl-H4MPT cyclohydrolase</fullName>
    </alternativeName>
</protein>
<evidence type="ECO:0000256" key="4">
    <source>
        <dbReference type="ARBA" id="ARBA00020597"/>
    </source>
</evidence>
<evidence type="ECO:0000256" key="1">
    <source>
        <dbReference type="ARBA" id="ARBA00004496"/>
    </source>
</evidence>
<dbReference type="Pfam" id="PF02289">
    <property type="entry name" value="MCH"/>
    <property type="match status" value="1"/>
</dbReference>
<dbReference type="GO" id="GO:0005737">
    <property type="term" value="C:cytoplasm"/>
    <property type="evidence" value="ECO:0007669"/>
    <property type="project" value="UniProtKB-SubCell"/>
</dbReference>
<comment type="catalytic activity">
    <reaction evidence="9">
        <text>5,10-methenyl-5,6,7,8-tetrahydromethanopterin + H2O = N(5)-formyl-5,6,7,8-tetrahydromethanopterin + H(+)</text>
        <dbReference type="Rhea" id="RHEA:19053"/>
        <dbReference type="ChEBI" id="CHEBI:15377"/>
        <dbReference type="ChEBI" id="CHEBI:15378"/>
        <dbReference type="ChEBI" id="CHEBI:58018"/>
        <dbReference type="ChEBI" id="CHEBI:58337"/>
        <dbReference type="EC" id="3.5.4.27"/>
    </reaction>
</comment>
<dbReference type="GO" id="GO:0018759">
    <property type="term" value="F:methenyltetrahydromethanopterin cyclohydrolase activity"/>
    <property type="evidence" value="ECO:0007669"/>
    <property type="project" value="UniProtKB-EC"/>
</dbReference>
<comment type="similarity">
    <text evidence="2">Belongs to the MCH family.</text>
</comment>
<dbReference type="EMBL" id="BARS01008858">
    <property type="protein sequence ID" value="GAF67610.1"/>
    <property type="molecule type" value="Genomic_DNA"/>
</dbReference>
<organism evidence="10">
    <name type="scientific">marine sediment metagenome</name>
    <dbReference type="NCBI Taxonomy" id="412755"/>
    <lineage>
        <taxon>unclassified sequences</taxon>
        <taxon>metagenomes</taxon>
        <taxon>ecological metagenomes</taxon>
    </lineage>
</organism>
<name>X0SUY3_9ZZZZ</name>
<comment type="subcellular location">
    <subcellularLocation>
        <location evidence="1">Cytoplasm</location>
    </subcellularLocation>
</comment>
<evidence type="ECO:0000256" key="2">
    <source>
        <dbReference type="ARBA" id="ARBA00006902"/>
    </source>
</evidence>
<dbReference type="InterPro" id="IPR003209">
    <property type="entry name" value="METHMP_CycHdrlase"/>
</dbReference>
<feature type="non-terminal residue" evidence="10">
    <location>
        <position position="1"/>
    </location>
</feature>
<evidence type="ECO:0000256" key="3">
    <source>
        <dbReference type="ARBA" id="ARBA00012765"/>
    </source>
</evidence>
<evidence type="ECO:0000313" key="10">
    <source>
        <dbReference type="EMBL" id="GAF67610.1"/>
    </source>
</evidence>
<evidence type="ECO:0000256" key="8">
    <source>
        <dbReference type="ARBA" id="ARBA00030468"/>
    </source>
</evidence>
<sequence length="120" mass="13057">GFDVEQVVAGFGTCPLAPVASDDLKAIGLTNDAVLYGGQAYYAVQATDEALEQIIDQIPSSASRDYGKPFYEIFQAYEGDFYKIDPLLFSPAEVIINNLTSGKTYRAGRPNLEVLRGILE</sequence>
<dbReference type="AlphaFoldDB" id="X0SUY3"/>
<dbReference type="Gene3D" id="3.30.1030.10">
    <property type="entry name" value="Methenyltetrahydromethanopterin Cyclohydrolase, Chain A, domain 2"/>
    <property type="match status" value="1"/>
</dbReference>
<dbReference type="SUPFAM" id="SSF56199">
    <property type="entry name" value="Methenyltetrahydromethanopterin cyclohydrolase"/>
    <property type="match status" value="1"/>
</dbReference>
<evidence type="ECO:0000256" key="7">
    <source>
        <dbReference type="ARBA" id="ARBA00022801"/>
    </source>
</evidence>
<keyword evidence="6" id="KW-0554">One-carbon metabolism</keyword>
<accession>X0SUY3</accession>
<dbReference type="GO" id="GO:0006730">
    <property type="term" value="P:one-carbon metabolic process"/>
    <property type="evidence" value="ECO:0007669"/>
    <property type="project" value="UniProtKB-KW"/>
</dbReference>
<proteinExistence type="inferred from homology"/>
<keyword evidence="7" id="KW-0378">Hydrolase</keyword>
<dbReference type="EC" id="3.5.4.27" evidence="3"/>
<comment type="caution">
    <text evidence="10">The sequence shown here is derived from an EMBL/GenBank/DDBJ whole genome shotgun (WGS) entry which is preliminary data.</text>
</comment>
<evidence type="ECO:0000256" key="5">
    <source>
        <dbReference type="ARBA" id="ARBA00022490"/>
    </source>
</evidence>